<feature type="domain" description="MD-2-related lipid-recognition" evidence="2">
    <location>
        <begin position="42"/>
        <end position="186"/>
    </location>
</feature>
<dbReference type="AlphaFoldDB" id="A0A814M430"/>
<dbReference type="EMBL" id="CAJOBE010005283">
    <property type="protein sequence ID" value="CAF3967151.1"/>
    <property type="molecule type" value="Genomic_DNA"/>
</dbReference>
<evidence type="ECO:0000313" key="5">
    <source>
        <dbReference type="Proteomes" id="UP000663889"/>
    </source>
</evidence>
<evidence type="ECO:0000313" key="4">
    <source>
        <dbReference type="EMBL" id="CAF3967151.1"/>
    </source>
</evidence>
<dbReference type="Proteomes" id="UP000663889">
    <property type="component" value="Unassembled WGS sequence"/>
</dbReference>
<dbReference type="InterPro" id="IPR028996">
    <property type="entry name" value="GM2-AP"/>
</dbReference>
<evidence type="ECO:0000256" key="1">
    <source>
        <dbReference type="ARBA" id="ARBA00022729"/>
    </source>
</evidence>
<evidence type="ECO:0000313" key="3">
    <source>
        <dbReference type="EMBL" id="CAF1074264.1"/>
    </source>
</evidence>
<gene>
    <name evidence="4" type="ORF">FNK824_LOCUS24120</name>
    <name evidence="3" type="ORF">SEV965_LOCUS14520</name>
</gene>
<dbReference type="InterPro" id="IPR036846">
    <property type="entry name" value="GM2-AP_sf"/>
</dbReference>
<dbReference type="InterPro" id="IPR003172">
    <property type="entry name" value="ML_dom"/>
</dbReference>
<accession>A0A814M430</accession>
<dbReference type="Gene3D" id="2.70.220.10">
    <property type="entry name" value="Ganglioside GM2 activator"/>
    <property type="match status" value="1"/>
</dbReference>
<proteinExistence type="predicted"/>
<dbReference type="GO" id="GO:0005319">
    <property type="term" value="F:lipid transporter activity"/>
    <property type="evidence" value="ECO:0007669"/>
    <property type="project" value="TreeGrafter"/>
</dbReference>
<sequence>MAFYIHLRFIYITIFLLSLYNINALKIVDKPKSILKISDFIWEDCGPSSDPAQVKSLSISPDPIAIPGNMTIAVSVDVTSALPTDIYISVTMEKKVAGFYVKIPCIDNVGSCTYSNICDDWAQVCPQYFEKYGIPCNCPLPANTYTIPATTVEITTTLPSIISGTFRITGDIGSSEGHLACIRVQATLNT</sequence>
<reference evidence="3" key="1">
    <citation type="submission" date="2021-02" db="EMBL/GenBank/DDBJ databases">
        <authorList>
            <person name="Nowell W R."/>
        </authorList>
    </citation>
    <scope>NUCLEOTIDE SEQUENCE</scope>
</reference>
<protein>
    <recommendedName>
        <fullName evidence="2">MD-2-related lipid-recognition domain-containing protein</fullName>
    </recommendedName>
</protein>
<dbReference type="SMART" id="SM00737">
    <property type="entry name" value="ML"/>
    <property type="match status" value="1"/>
</dbReference>
<dbReference type="Proteomes" id="UP000663874">
    <property type="component" value="Unassembled WGS sequence"/>
</dbReference>
<comment type="caution">
    <text evidence="3">The sequence shown here is derived from an EMBL/GenBank/DDBJ whole genome shotgun (WGS) entry which is preliminary data.</text>
</comment>
<dbReference type="GO" id="GO:0008047">
    <property type="term" value="F:enzyme activator activity"/>
    <property type="evidence" value="ECO:0007669"/>
    <property type="project" value="InterPro"/>
</dbReference>
<dbReference type="SUPFAM" id="SSF63707">
    <property type="entry name" value="Ganglioside M2 (gm2) activator"/>
    <property type="match status" value="1"/>
</dbReference>
<dbReference type="GO" id="GO:0006689">
    <property type="term" value="P:ganglioside catabolic process"/>
    <property type="evidence" value="ECO:0007669"/>
    <property type="project" value="InterPro"/>
</dbReference>
<dbReference type="PANTHER" id="PTHR17357:SF0">
    <property type="entry name" value="GANGLIOSIDE GM2 ACTIVATOR"/>
    <property type="match status" value="1"/>
</dbReference>
<dbReference type="PANTHER" id="PTHR17357">
    <property type="entry name" value="GM2 GANGLIOSIDE ACTIVATOR PROTEIN"/>
    <property type="match status" value="1"/>
</dbReference>
<dbReference type="Pfam" id="PF02221">
    <property type="entry name" value="E1_DerP2_DerF2"/>
    <property type="match status" value="1"/>
</dbReference>
<dbReference type="GO" id="GO:0009898">
    <property type="term" value="C:cytoplasmic side of plasma membrane"/>
    <property type="evidence" value="ECO:0007669"/>
    <property type="project" value="TreeGrafter"/>
</dbReference>
<organism evidence="3 5">
    <name type="scientific">Rotaria sordida</name>
    <dbReference type="NCBI Taxonomy" id="392033"/>
    <lineage>
        <taxon>Eukaryota</taxon>
        <taxon>Metazoa</taxon>
        <taxon>Spiralia</taxon>
        <taxon>Gnathifera</taxon>
        <taxon>Rotifera</taxon>
        <taxon>Eurotatoria</taxon>
        <taxon>Bdelloidea</taxon>
        <taxon>Philodinida</taxon>
        <taxon>Philodinidae</taxon>
        <taxon>Rotaria</taxon>
    </lineage>
</organism>
<keyword evidence="1" id="KW-0732">Signal</keyword>
<dbReference type="EMBL" id="CAJNOU010000726">
    <property type="protein sequence ID" value="CAF1074264.1"/>
    <property type="molecule type" value="Genomic_DNA"/>
</dbReference>
<evidence type="ECO:0000259" key="2">
    <source>
        <dbReference type="SMART" id="SM00737"/>
    </source>
</evidence>
<name>A0A814M430_9BILA</name>